<evidence type="ECO:0000256" key="4">
    <source>
        <dbReference type="ARBA" id="ARBA00022989"/>
    </source>
</evidence>
<feature type="transmembrane region" description="Helical" evidence="6">
    <location>
        <begin position="293"/>
        <end position="312"/>
    </location>
</feature>
<comment type="subcellular location">
    <subcellularLocation>
        <location evidence="1">Membrane</location>
        <topology evidence="1">Multi-pass membrane protein</topology>
    </subcellularLocation>
</comment>
<evidence type="ECO:0000256" key="7">
    <source>
        <dbReference type="SAM" id="SignalP"/>
    </source>
</evidence>
<feature type="transmembrane region" description="Helical" evidence="6">
    <location>
        <begin position="324"/>
        <end position="344"/>
    </location>
</feature>
<gene>
    <name evidence="8" type="ORF">HXL70_05215</name>
</gene>
<feature type="transmembrane region" description="Helical" evidence="6">
    <location>
        <begin position="378"/>
        <end position="394"/>
    </location>
</feature>
<name>A0A930BAL5_9FIRM</name>
<feature type="transmembrane region" description="Helical" evidence="6">
    <location>
        <begin position="258"/>
        <end position="281"/>
    </location>
</feature>
<feature type="chain" id="PRO_5037780050" evidence="7">
    <location>
        <begin position="29"/>
        <end position="400"/>
    </location>
</feature>
<accession>A0A930BAL5</accession>
<feature type="signal peptide" evidence="7">
    <location>
        <begin position="1"/>
        <end position="28"/>
    </location>
</feature>
<sequence>MKKRTMKFLYSIAAALFLLLTAALPAEAAQNWMQVYAHVEQMINKGVEQYNNGDLEGAKKIINDSYYGVYENDGLEKAIRTTISSKNANLTEYQYSELKKAIRENRGKDAVRGEADKLLSMMKNDIESLDSKGAGGGRWTSFWPAFLIMLREGMEAILVLVAIMAYLAKSGNKKYLGTVYNYSIAAVAASFVTAYIFSVILGKFTGGASREAIEGVTALIAVAVLLSVGFWMGGKAKGDEWKKYIESMMKTTITTGKARALGLAAFLAVYREGAEVILFYQALFNGASGDTDMIWFGFGTGCAVLAVIFAVIRLGLFRIPLRPFFIVTSILMYLMAVSFAGGGISSLQEAQLVPQTVITASWFPNIDWLGLYPTYESVGLQLALLIAAGITLIVRGRKRA</sequence>
<comment type="similarity">
    <text evidence="2">Belongs to the oxidase-dependent Fe transporter (OFeT) (TC 9.A.10.1) family.</text>
</comment>
<feature type="transmembrane region" description="Helical" evidence="6">
    <location>
        <begin position="142"/>
        <end position="167"/>
    </location>
</feature>
<dbReference type="GO" id="GO:0015093">
    <property type="term" value="F:ferrous iron transmembrane transporter activity"/>
    <property type="evidence" value="ECO:0007669"/>
    <property type="project" value="TreeGrafter"/>
</dbReference>
<dbReference type="EMBL" id="JABZMK010000024">
    <property type="protein sequence ID" value="MBF1129430.1"/>
    <property type="molecule type" value="Genomic_DNA"/>
</dbReference>
<evidence type="ECO:0000256" key="2">
    <source>
        <dbReference type="ARBA" id="ARBA00008333"/>
    </source>
</evidence>
<keyword evidence="5 6" id="KW-0472">Membrane</keyword>
<keyword evidence="3 6" id="KW-0812">Transmembrane</keyword>
<evidence type="ECO:0000256" key="5">
    <source>
        <dbReference type="ARBA" id="ARBA00023136"/>
    </source>
</evidence>
<comment type="caution">
    <text evidence="8">The sequence shown here is derived from an EMBL/GenBank/DDBJ whole genome shotgun (WGS) entry which is preliminary data.</text>
</comment>
<reference evidence="8" key="1">
    <citation type="submission" date="2020-04" db="EMBL/GenBank/DDBJ databases">
        <title>Deep metagenomics examines the oral microbiome during advanced dental caries in children, revealing novel taxa and co-occurrences with host molecules.</title>
        <authorList>
            <person name="Baker J.L."/>
            <person name="Morton J.T."/>
            <person name="Dinis M."/>
            <person name="Alvarez R."/>
            <person name="Tran N.C."/>
            <person name="Knight R."/>
            <person name="Edlund A."/>
        </authorList>
    </citation>
    <scope>NUCLEOTIDE SEQUENCE</scope>
    <source>
        <strain evidence="8">JCVI_32_bin.14</strain>
    </source>
</reference>
<evidence type="ECO:0000313" key="9">
    <source>
        <dbReference type="Proteomes" id="UP000757890"/>
    </source>
</evidence>
<dbReference type="Proteomes" id="UP000757890">
    <property type="component" value="Unassembled WGS sequence"/>
</dbReference>
<dbReference type="Pfam" id="PF03239">
    <property type="entry name" value="FTR1"/>
    <property type="match status" value="1"/>
</dbReference>
<dbReference type="PANTHER" id="PTHR31632:SF2">
    <property type="entry name" value="PLASMA MEMBRANE IRON PERMEASE"/>
    <property type="match status" value="1"/>
</dbReference>
<dbReference type="GO" id="GO:0033573">
    <property type="term" value="C:high-affinity iron permease complex"/>
    <property type="evidence" value="ECO:0007669"/>
    <property type="project" value="InterPro"/>
</dbReference>
<feature type="transmembrane region" description="Helical" evidence="6">
    <location>
        <begin position="179"/>
        <end position="200"/>
    </location>
</feature>
<evidence type="ECO:0000256" key="6">
    <source>
        <dbReference type="SAM" id="Phobius"/>
    </source>
</evidence>
<evidence type="ECO:0000313" key="8">
    <source>
        <dbReference type="EMBL" id="MBF1129430.1"/>
    </source>
</evidence>
<dbReference type="InterPro" id="IPR004923">
    <property type="entry name" value="FTR1/Fip1/EfeU"/>
</dbReference>
<dbReference type="AlphaFoldDB" id="A0A930BAL5"/>
<evidence type="ECO:0000256" key="1">
    <source>
        <dbReference type="ARBA" id="ARBA00004141"/>
    </source>
</evidence>
<evidence type="ECO:0000256" key="3">
    <source>
        <dbReference type="ARBA" id="ARBA00022692"/>
    </source>
</evidence>
<dbReference type="PANTHER" id="PTHR31632">
    <property type="entry name" value="IRON TRANSPORTER FTH1"/>
    <property type="match status" value="1"/>
</dbReference>
<protein>
    <submittedName>
        <fullName evidence="8">FTR1 family iron permease</fullName>
    </submittedName>
</protein>
<feature type="transmembrane region" description="Helical" evidence="6">
    <location>
        <begin position="212"/>
        <end position="233"/>
    </location>
</feature>
<keyword evidence="4 6" id="KW-1133">Transmembrane helix</keyword>
<proteinExistence type="inferred from homology"/>
<keyword evidence="7" id="KW-0732">Signal</keyword>
<organism evidence="8 9">
    <name type="scientific">Dialister invisus</name>
    <dbReference type="NCBI Taxonomy" id="218538"/>
    <lineage>
        <taxon>Bacteria</taxon>
        <taxon>Bacillati</taxon>
        <taxon>Bacillota</taxon>
        <taxon>Negativicutes</taxon>
        <taxon>Veillonellales</taxon>
        <taxon>Veillonellaceae</taxon>
        <taxon>Dialister</taxon>
    </lineage>
</organism>